<protein>
    <submittedName>
        <fullName evidence="1">Uncharacterized protein</fullName>
    </submittedName>
</protein>
<organism evidence="1">
    <name type="scientific">Anguilla anguilla</name>
    <name type="common">European freshwater eel</name>
    <name type="synonym">Muraena anguilla</name>
    <dbReference type="NCBI Taxonomy" id="7936"/>
    <lineage>
        <taxon>Eukaryota</taxon>
        <taxon>Metazoa</taxon>
        <taxon>Chordata</taxon>
        <taxon>Craniata</taxon>
        <taxon>Vertebrata</taxon>
        <taxon>Euteleostomi</taxon>
        <taxon>Actinopterygii</taxon>
        <taxon>Neopterygii</taxon>
        <taxon>Teleostei</taxon>
        <taxon>Anguilliformes</taxon>
        <taxon>Anguillidae</taxon>
        <taxon>Anguilla</taxon>
    </lineage>
</organism>
<dbReference type="AlphaFoldDB" id="A0A0E9UD21"/>
<dbReference type="EMBL" id="GBXM01044838">
    <property type="protein sequence ID" value="JAH63739.1"/>
    <property type="molecule type" value="Transcribed_RNA"/>
</dbReference>
<sequence length="34" mass="4070">MHKYINMLSQIFNCAKILQANVSKPSFWHLIKHK</sequence>
<proteinExistence type="predicted"/>
<reference evidence="1" key="2">
    <citation type="journal article" date="2015" name="Fish Shellfish Immunol.">
        <title>Early steps in the European eel (Anguilla anguilla)-Vibrio vulnificus interaction in the gills: Role of the RtxA13 toxin.</title>
        <authorList>
            <person name="Callol A."/>
            <person name="Pajuelo D."/>
            <person name="Ebbesson L."/>
            <person name="Teles M."/>
            <person name="MacKenzie S."/>
            <person name="Amaro C."/>
        </authorList>
    </citation>
    <scope>NUCLEOTIDE SEQUENCE</scope>
</reference>
<accession>A0A0E9UD21</accession>
<reference evidence="1" key="1">
    <citation type="submission" date="2014-11" db="EMBL/GenBank/DDBJ databases">
        <authorList>
            <person name="Amaro Gonzalez C."/>
        </authorList>
    </citation>
    <scope>NUCLEOTIDE SEQUENCE</scope>
</reference>
<evidence type="ECO:0000313" key="1">
    <source>
        <dbReference type="EMBL" id="JAH63739.1"/>
    </source>
</evidence>
<name>A0A0E9UD21_ANGAN</name>